<gene>
    <name evidence="1" type="ORF">LG649_00790</name>
</gene>
<dbReference type="AlphaFoldDB" id="A0A9X1HWB8"/>
<comment type="caution">
    <text evidence="1">The sequence shown here is derived from an EMBL/GenBank/DDBJ whole genome shotgun (WGS) entry which is preliminary data.</text>
</comment>
<reference evidence="1" key="1">
    <citation type="submission" date="2021-10" db="EMBL/GenBank/DDBJ databases">
        <title>Tamlana sargassums sp. nov., and Tamlana laminarinivorans sp. nov., two new bacteria isolated from the brown alga.</title>
        <authorList>
            <person name="Li J."/>
        </authorList>
    </citation>
    <scope>NUCLEOTIDE SEQUENCE</scope>
    <source>
        <strain evidence="1">PT2-4</strain>
    </source>
</reference>
<dbReference type="EMBL" id="JAJAPW010000001">
    <property type="protein sequence ID" value="MCB4797363.1"/>
    <property type="molecule type" value="Genomic_DNA"/>
</dbReference>
<evidence type="ECO:0000313" key="2">
    <source>
        <dbReference type="Proteomes" id="UP001139199"/>
    </source>
</evidence>
<accession>A0A9X1HWB8</accession>
<proteinExistence type="predicted"/>
<evidence type="ECO:0000313" key="1">
    <source>
        <dbReference type="EMBL" id="MCB4797363.1"/>
    </source>
</evidence>
<dbReference type="Proteomes" id="UP001139199">
    <property type="component" value="Unassembled WGS sequence"/>
</dbReference>
<keyword evidence="2" id="KW-1185">Reference proteome</keyword>
<dbReference type="RefSeq" id="WP_226539892.1">
    <property type="nucleotide sequence ID" value="NZ_JAJAPW010000001.1"/>
</dbReference>
<organism evidence="1 2">
    <name type="scientific">Neotamlana laminarinivorans</name>
    <dbReference type="NCBI Taxonomy" id="2883124"/>
    <lineage>
        <taxon>Bacteria</taxon>
        <taxon>Pseudomonadati</taxon>
        <taxon>Bacteroidota</taxon>
        <taxon>Flavobacteriia</taxon>
        <taxon>Flavobacteriales</taxon>
        <taxon>Flavobacteriaceae</taxon>
        <taxon>Neotamlana</taxon>
    </lineage>
</organism>
<sequence>MKFEDSVYYKELNTRKLTLPFGDFYLADKMVIGEFFEGQHVDWDKIECMLMNVEALYDKNTKLAYISHRINDYSINPQIWTLWEETFDFVVASAIIIYNNATFMNASIEKHFAKKSLKRCTSLDEGICWVKNLKEFKKTTLKS</sequence>
<name>A0A9X1HWB8_9FLAO</name>
<protein>
    <submittedName>
        <fullName evidence="1">Uncharacterized protein</fullName>
    </submittedName>
</protein>